<evidence type="ECO:0000313" key="3">
    <source>
        <dbReference type="Proteomes" id="UP000801864"/>
    </source>
</evidence>
<sequence>MLTPCQLPNTRPATSATTRNSSEAARRLAIELHFLQRSHELINADARPGVTLGRLVHGDGDFGALLAMPPKQLFGREEPRQQSLKTLPSTWISNCTTNPNFSLFMAAQDVGDDGDDDDLVRALP</sequence>
<feature type="region of interest" description="Disordered" evidence="1">
    <location>
        <begin position="1"/>
        <end position="22"/>
    </location>
</feature>
<name>A0A9P5CER3_9HYPO</name>
<dbReference type="EMBL" id="QLNT01000004">
    <property type="protein sequence ID" value="KAF3074820.1"/>
    <property type="molecule type" value="Genomic_DNA"/>
</dbReference>
<dbReference type="Proteomes" id="UP000801864">
    <property type="component" value="Unassembled WGS sequence"/>
</dbReference>
<gene>
    <name evidence="2" type="ORF">CFAM422_002994</name>
</gene>
<proteinExistence type="predicted"/>
<accession>A0A9P5CER3</accession>
<comment type="caution">
    <text evidence="2">The sequence shown here is derived from an EMBL/GenBank/DDBJ whole genome shotgun (WGS) entry which is preliminary data.</text>
</comment>
<reference evidence="2 3" key="1">
    <citation type="submission" date="2018-06" db="EMBL/GenBank/DDBJ databases">
        <title>Genome analysis of cellulolytic fungus Trichoderma lentiforme CFAM-422.</title>
        <authorList>
            <person name="Steindorff A.S."/>
            <person name="Formighieri E.F."/>
            <person name="Midorikawa G.E.O."/>
            <person name="Tamietti M.S."/>
            <person name="Ramos E.Z."/>
            <person name="Silva A.S."/>
            <person name="Bon E.P.S."/>
            <person name="Mendes T.D."/>
            <person name="Damaso M.C.T."/>
            <person name="Favaro L.C.L."/>
        </authorList>
    </citation>
    <scope>NUCLEOTIDE SEQUENCE [LARGE SCALE GENOMIC DNA]</scope>
    <source>
        <strain evidence="2 3">CFAM-422</strain>
    </source>
</reference>
<keyword evidence="3" id="KW-1185">Reference proteome</keyword>
<organism evidence="2 3">
    <name type="scientific">Trichoderma lentiforme</name>
    <dbReference type="NCBI Taxonomy" id="1567552"/>
    <lineage>
        <taxon>Eukaryota</taxon>
        <taxon>Fungi</taxon>
        <taxon>Dikarya</taxon>
        <taxon>Ascomycota</taxon>
        <taxon>Pezizomycotina</taxon>
        <taxon>Sordariomycetes</taxon>
        <taxon>Hypocreomycetidae</taxon>
        <taxon>Hypocreales</taxon>
        <taxon>Hypocreaceae</taxon>
        <taxon>Trichoderma</taxon>
    </lineage>
</organism>
<evidence type="ECO:0000313" key="2">
    <source>
        <dbReference type="EMBL" id="KAF3074820.1"/>
    </source>
</evidence>
<evidence type="ECO:0000256" key="1">
    <source>
        <dbReference type="SAM" id="MobiDB-lite"/>
    </source>
</evidence>
<protein>
    <submittedName>
        <fullName evidence="2">Uncharacterized protein</fullName>
    </submittedName>
</protein>
<dbReference type="AlphaFoldDB" id="A0A9P5CER3"/>